<accession>B8KXC6</accession>
<reference evidence="2" key="1">
    <citation type="journal article" date="2013" name="BMC Microbiol.">
        <title>Taxonomy and evolution of bacteriochlorophyll a-containing members of the OM60/NOR5 clade of marine gammaproteobacteria: description of Luminiphilus syltensis gen. nov., sp. nov., reclassification of Haliea rubra as Pseudohaliea rubra gen. nov., comb. nov., and emendation of Chromatocurvus halotolerans.</title>
        <authorList>
            <person name="Spring S."/>
            <person name="Riedel T."/>
            <person name="Sproer C."/>
            <person name="Yan S."/>
            <person name="Harder J."/>
            <person name="Fuchs B.M."/>
        </authorList>
    </citation>
    <scope>NUCLEOTIDE SEQUENCE [LARGE SCALE GENOMIC DNA]</scope>
    <source>
        <strain evidence="2">NOR51-B</strain>
    </source>
</reference>
<dbReference type="STRING" id="565045.NOR51B_2269"/>
<sequence length="43" mass="5030">MCTGCYRTSDEIVDWFMADDTRKHEIIKACAERRDLANPIKLL</sequence>
<evidence type="ECO:0000313" key="1">
    <source>
        <dbReference type="EMBL" id="EED36319.1"/>
    </source>
</evidence>
<keyword evidence="2" id="KW-1185">Reference proteome</keyword>
<dbReference type="EMBL" id="DS999411">
    <property type="protein sequence ID" value="EED36319.1"/>
    <property type="molecule type" value="Genomic_DNA"/>
</dbReference>
<protein>
    <recommendedName>
        <fullName evidence="3">Fe-S protein</fullName>
    </recommendedName>
</protein>
<dbReference type="InterPro" id="IPR010710">
    <property type="entry name" value="DUF1289"/>
</dbReference>
<organism evidence="1 2">
    <name type="scientific">Luminiphilus syltensis NOR5-1B</name>
    <dbReference type="NCBI Taxonomy" id="565045"/>
    <lineage>
        <taxon>Bacteria</taxon>
        <taxon>Pseudomonadati</taxon>
        <taxon>Pseudomonadota</taxon>
        <taxon>Gammaproteobacteria</taxon>
        <taxon>Cellvibrionales</taxon>
        <taxon>Halieaceae</taxon>
        <taxon>Luminiphilus</taxon>
    </lineage>
</organism>
<evidence type="ECO:0000313" key="2">
    <source>
        <dbReference type="Proteomes" id="UP000004699"/>
    </source>
</evidence>
<name>B8KXC6_9GAMM</name>
<proteinExistence type="predicted"/>
<dbReference type="HOGENOM" id="CLU_3235672_0_0_6"/>
<gene>
    <name evidence="1" type="ORF">NOR51B_2269</name>
</gene>
<dbReference type="AlphaFoldDB" id="B8KXC6"/>
<dbReference type="Proteomes" id="UP000004699">
    <property type="component" value="Unassembled WGS sequence"/>
</dbReference>
<dbReference type="Pfam" id="PF06945">
    <property type="entry name" value="DUF1289"/>
    <property type="match status" value="1"/>
</dbReference>
<evidence type="ECO:0008006" key="3">
    <source>
        <dbReference type="Google" id="ProtNLM"/>
    </source>
</evidence>